<dbReference type="InterPro" id="IPR026806">
    <property type="entry name" value="CDV3"/>
</dbReference>
<dbReference type="PANTHER" id="PTHR16284">
    <property type="entry name" value="PROTEIN CDV3 HOMOLOG"/>
    <property type="match status" value="1"/>
</dbReference>
<dbReference type="Proteomes" id="UP000192578">
    <property type="component" value="Unassembled WGS sequence"/>
</dbReference>
<evidence type="ECO:0000256" key="1">
    <source>
        <dbReference type="ARBA" id="ARBA00006062"/>
    </source>
</evidence>
<accession>A0A1W0WZR6</accession>
<evidence type="ECO:0000256" key="2">
    <source>
        <dbReference type="SAM" id="MobiDB-lite"/>
    </source>
</evidence>
<organism evidence="3 4">
    <name type="scientific">Hypsibius exemplaris</name>
    <name type="common">Freshwater tardigrade</name>
    <dbReference type="NCBI Taxonomy" id="2072580"/>
    <lineage>
        <taxon>Eukaryota</taxon>
        <taxon>Metazoa</taxon>
        <taxon>Ecdysozoa</taxon>
        <taxon>Tardigrada</taxon>
        <taxon>Eutardigrada</taxon>
        <taxon>Parachela</taxon>
        <taxon>Hypsibioidea</taxon>
        <taxon>Hypsibiidae</taxon>
        <taxon>Hypsibius</taxon>
    </lineage>
</organism>
<dbReference type="GO" id="GO:0005737">
    <property type="term" value="C:cytoplasm"/>
    <property type="evidence" value="ECO:0007669"/>
    <property type="project" value="TreeGrafter"/>
</dbReference>
<gene>
    <name evidence="3" type="ORF">BV898_05284</name>
</gene>
<feature type="compositionally biased region" description="Low complexity" evidence="2">
    <location>
        <begin position="254"/>
        <end position="284"/>
    </location>
</feature>
<keyword evidence="4" id="KW-1185">Reference proteome</keyword>
<feature type="compositionally biased region" description="Basic and acidic residues" evidence="2">
    <location>
        <begin position="296"/>
        <end position="305"/>
    </location>
</feature>
<feature type="region of interest" description="Disordered" evidence="2">
    <location>
        <begin position="207"/>
        <end position="340"/>
    </location>
</feature>
<comment type="similarity">
    <text evidence="1">Belongs to the CDV3 family.</text>
</comment>
<evidence type="ECO:0000313" key="4">
    <source>
        <dbReference type="Proteomes" id="UP000192578"/>
    </source>
</evidence>
<comment type="caution">
    <text evidence="3">The sequence shown here is derived from an EMBL/GenBank/DDBJ whole genome shotgun (WGS) entry which is preliminary data.</text>
</comment>
<dbReference type="EMBL" id="MTYJ01000028">
    <property type="protein sequence ID" value="OQV20701.1"/>
    <property type="molecule type" value="Genomic_DNA"/>
</dbReference>
<evidence type="ECO:0000313" key="3">
    <source>
        <dbReference type="EMBL" id="OQV20701.1"/>
    </source>
</evidence>
<name>A0A1W0WZR6_HYPEX</name>
<protein>
    <submittedName>
        <fullName evidence="3">Uncharacterized protein</fullName>
    </submittedName>
</protein>
<feature type="compositionally biased region" description="Basic and acidic residues" evidence="2">
    <location>
        <begin position="222"/>
        <end position="235"/>
    </location>
</feature>
<sequence>MADLDDFFKKKDKKKAGKKQEEVVKATDLFKVLDNAAQNGLTEDLEENRNAKKQLELGPVLSEVVNPEEASKWSEPLEEERYYDLSNLKIESLQTPEDDEAALALAAAQDETPKVATMKWSVPALKNPPAQTEVKIGTPGDAATAAAIVWTEPPEKKKEKIAALVVEQNAPENPQAEHPHRLLETVASGVGTVVGTVVGAVAGLLHTTEKKEEESPASTEGAKSDATDTTEKAKEPGVYMSPAVRAAREEEARAAALLAKSGGGPAAPARSSAPTSTPSSLASGTPGGVYKSIGMRKAEEEERAQRLGTASGTRPSNYKKPELDNEEEFPTLGGGGGKHK</sequence>
<dbReference type="AlphaFoldDB" id="A0A1W0WZR6"/>
<proteinExistence type="inferred from homology"/>
<dbReference type="PANTHER" id="PTHR16284:SF13">
    <property type="entry name" value="PROTEIN CDV3 HOMOLOG"/>
    <property type="match status" value="1"/>
</dbReference>
<reference evidence="4" key="1">
    <citation type="submission" date="2017-01" db="EMBL/GenBank/DDBJ databases">
        <title>Comparative genomics of anhydrobiosis in the tardigrade Hypsibius dujardini.</title>
        <authorList>
            <person name="Yoshida Y."/>
            <person name="Koutsovoulos G."/>
            <person name="Laetsch D."/>
            <person name="Stevens L."/>
            <person name="Kumar S."/>
            <person name="Horikawa D."/>
            <person name="Ishino K."/>
            <person name="Komine S."/>
            <person name="Tomita M."/>
            <person name="Blaxter M."/>
            <person name="Arakawa K."/>
        </authorList>
    </citation>
    <scope>NUCLEOTIDE SEQUENCE [LARGE SCALE GENOMIC DNA]</scope>
    <source>
        <strain evidence="4">Z151</strain>
    </source>
</reference>